<dbReference type="AlphaFoldDB" id="A0A642UJC9"/>
<dbReference type="SUPFAM" id="SSF47823">
    <property type="entry name" value="lambda integrase-like, N-terminal domain"/>
    <property type="match status" value="1"/>
</dbReference>
<comment type="caution">
    <text evidence="3">The sequence shown here is derived from an EMBL/GenBank/DDBJ whole genome shotgun (WGS) entry which is preliminary data.</text>
</comment>
<feature type="region of interest" description="Disordered" evidence="2">
    <location>
        <begin position="219"/>
        <end position="238"/>
    </location>
</feature>
<sequence length="305" mass="35292">MPFQPMQSVNCESDNFDEAVDPEREDVGSENVMMNDDDDAPSDGNGRTTSTEQVTSESRTLPEFSILPEEIEKRKQRILKHVEDPEEAERLAVDQLSKEKKVTRQILDSSIFHRPSNTTRTYAPSKKAYEKWCEENSYLDHEVTESRVLRFLNEEFLEKPEREGKPRKSYNTLVTYVSGLTDLYKQQKMMGQISPANVGIRANGLNGVQKFMDSYQRREAQSDRDSFRDRSQNSLDHGYTPEQFEELMDDALKNSRSTSLQERLQIQLRHILSFRGHNCRKIELCDLSVRSQKPTIQPLLPCSAF</sequence>
<dbReference type="InterPro" id="IPR010998">
    <property type="entry name" value="Integrase_recombinase_N"/>
</dbReference>
<proteinExistence type="predicted"/>
<dbReference type="GO" id="GO:0003677">
    <property type="term" value="F:DNA binding"/>
    <property type="evidence" value="ECO:0007669"/>
    <property type="project" value="UniProtKB-KW"/>
</dbReference>
<keyword evidence="4" id="KW-1185">Reference proteome</keyword>
<dbReference type="Proteomes" id="UP000761534">
    <property type="component" value="Unassembled WGS sequence"/>
</dbReference>
<gene>
    <name evidence="3" type="ORF">TRICI_006858</name>
</gene>
<evidence type="ECO:0000256" key="1">
    <source>
        <dbReference type="ARBA" id="ARBA00023125"/>
    </source>
</evidence>
<evidence type="ECO:0000256" key="2">
    <source>
        <dbReference type="SAM" id="MobiDB-lite"/>
    </source>
</evidence>
<evidence type="ECO:0000313" key="4">
    <source>
        <dbReference type="Proteomes" id="UP000761534"/>
    </source>
</evidence>
<dbReference type="Gene3D" id="1.10.150.130">
    <property type="match status" value="1"/>
</dbReference>
<feature type="region of interest" description="Disordered" evidence="2">
    <location>
        <begin position="1"/>
        <end position="61"/>
    </location>
</feature>
<feature type="compositionally biased region" description="Basic and acidic residues" evidence="2">
    <location>
        <begin position="219"/>
        <end position="231"/>
    </location>
</feature>
<feature type="compositionally biased region" description="Polar residues" evidence="2">
    <location>
        <begin position="45"/>
        <end position="59"/>
    </location>
</feature>
<organism evidence="3 4">
    <name type="scientific">Trichomonascus ciferrii</name>
    <dbReference type="NCBI Taxonomy" id="44093"/>
    <lineage>
        <taxon>Eukaryota</taxon>
        <taxon>Fungi</taxon>
        <taxon>Dikarya</taxon>
        <taxon>Ascomycota</taxon>
        <taxon>Saccharomycotina</taxon>
        <taxon>Dipodascomycetes</taxon>
        <taxon>Dipodascales</taxon>
        <taxon>Trichomonascaceae</taxon>
        <taxon>Trichomonascus</taxon>
        <taxon>Trichomonascus ciferrii complex</taxon>
    </lineage>
</organism>
<name>A0A642UJC9_9ASCO</name>
<reference evidence="3" key="1">
    <citation type="journal article" date="2019" name="G3 (Bethesda)">
        <title>Genome Assemblies of Two Rare Opportunistic Yeast Pathogens: Diutina rugosa (syn. Candida rugosa) and Trichomonascus ciferrii (syn. Candida ciferrii).</title>
        <authorList>
            <person name="Mixao V."/>
            <person name="Saus E."/>
            <person name="Hansen A.P."/>
            <person name="Lass-Florl C."/>
            <person name="Gabaldon T."/>
        </authorList>
    </citation>
    <scope>NUCLEOTIDE SEQUENCE</scope>
    <source>
        <strain evidence="3">CBS 4856</strain>
    </source>
</reference>
<dbReference type="EMBL" id="SWFS01000576">
    <property type="protein sequence ID" value="KAA8896578.1"/>
    <property type="molecule type" value="Genomic_DNA"/>
</dbReference>
<keyword evidence="1" id="KW-0238">DNA-binding</keyword>
<evidence type="ECO:0000313" key="3">
    <source>
        <dbReference type="EMBL" id="KAA8896578.1"/>
    </source>
</evidence>
<dbReference type="OrthoDB" id="2202125at2759"/>
<protein>
    <submittedName>
        <fullName evidence="3">Uncharacterized protein</fullName>
    </submittedName>
</protein>
<accession>A0A642UJC9</accession>
<dbReference type="VEuPathDB" id="FungiDB:TRICI_006858"/>
<feature type="compositionally biased region" description="Polar residues" evidence="2">
    <location>
        <begin position="1"/>
        <end position="13"/>
    </location>
</feature>